<dbReference type="InterPro" id="IPR002048">
    <property type="entry name" value="EF_hand_dom"/>
</dbReference>
<organism evidence="2 3">
    <name type="scientific">Plasmodium gallinaceum</name>
    <dbReference type="NCBI Taxonomy" id="5849"/>
    <lineage>
        <taxon>Eukaryota</taxon>
        <taxon>Sar</taxon>
        <taxon>Alveolata</taxon>
        <taxon>Apicomplexa</taxon>
        <taxon>Aconoidasida</taxon>
        <taxon>Haemosporida</taxon>
        <taxon>Plasmodiidae</taxon>
        <taxon>Plasmodium</taxon>
        <taxon>Plasmodium (Haemamoeba)</taxon>
    </lineage>
</organism>
<proteinExistence type="predicted"/>
<dbReference type="Pfam" id="PF13405">
    <property type="entry name" value="EF-hand_6"/>
    <property type="match status" value="1"/>
</dbReference>
<dbReference type="GeneID" id="39731432"/>
<dbReference type="PROSITE" id="PS50222">
    <property type="entry name" value="EF_HAND_2"/>
    <property type="match status" value="1"/>
</dbReference>
<dbReference type="OrthoDB" id="429467at2759"/>
<reference evidence="2" key="1">
    <citation type="submission" date="2015-04" db="EMBL/GenBank/DDBJ databases">
        <authorList>
            <consortium name="Pathogen Informatics"/>
        </authorList>
    </citation>
    <scope>NUCLEOTIDE SEQUENCE [LARGE SCALE GENOMIC DNA]</scope>
    <source>
        <strain evidence="2">8A</strain>
    </source>
</reference>
<gene>
    <name evidence="2" type="ORF">PGAL8A_00289900</name>
</gene>
<protein>
    <submittedName>
        <fullName evidence="2">Calmodulin, putative</fullName>
    </submittedName>
</protein>
<dbReference type="VEuPathDB" id="PlasmoDB:PGAL8A_00289900"/>
<comment type="caution">
    <text evidence="2">The sequence shown here is derived from an EMBL/GenBank/DDBJ whole genome shotgun (WGS) entry which is preliminary data.</text>
</comment>
<evidence type="ECO:0000259" key="1">
    <source>
        <dbReference type="PROSITE" id="PS50222"/>
    </source>
</evidence>
<dbReference type="OMA" id="SFIIMDK"/>
<evidence type="ECO:0000313" key="2">
    <source>
        <dbReference type="EMBL" id="CRG95702.1"/>
    </source>
</evidence>
<dbReference type="AlphaFoldDB" id="A0A1J1GT49"/>
<evidence type="ECO:0000313" key="3">
    <source>
        <dbReference type="Proteomes" id="UP000220797"/>
    </source>
</evidence>
<dbReference type="SUPFAM" id="SSF47473">
    <property type="entry name" value="EF-hand"/>
    <property type="match status" value="1"/>
</dbReference>
<feature type="domain" description="EF-hand" evidence="1">
    <location>
        <begin position="3"/>
        <end position="38"/>
    </location>
</feature>
<dbReference type="GO" id="GO:0005509">
    <property type="term" value="F:calcium ion binding"/>
    <property type="evidence" value="ECO:0007669"/>
    <property type="project" value="InterPro"/>
</dbReference>
<dbReference type="Gene3D" id="1.10.238.10">
    <property type="entry name" value="EF-hand"/>
    <property type="match status" value="1"/>
</dbReference>
<dbReference type="RefSeq" id="XP_028528510.1">
    <property type="nucleotide sequence ID" value="XM_028671904.1"/>
</dbReference>
<sequence length="138" mass="16039">MSKTDAIIRESFLLIDKDFDGSISLNELMYALRFIGVPFDYSMIEEKNNMKYSLGEYVQIAKKHLGTLTPEEQFINTIKKFDKKNDGTLAIDTTIHLVMTMSDILCDEDLINFKKFIDPYDKKMIPMEEFANKVFSQN</sequence>
<accession>A0A1J1GT49</accession>
<dbReference type="EMBL" id="CVMV01000045">
    <property type="protein sequence ID" value="CRG95702.1"/>
    <property type="molecule type" value="Genomic_DNA"/>
</dbReference>
<keyword evidence="3" id="KW-1185">Reference proteome</keyword>
<name>A0A1J1GT49_PLAGA</name>
<dbReference type="InterPro" id="IPR011992">
    <property type="entry name" value="EF-hand-dom_pair"/>
</dbReference>
<dbReference type="Proteomes" id="UP000220797">
    <property type="component" value="Unassembled WGS sequence"/>
</dbReference>